<dbReference type="GO" id="GO:0046872">
    <property type="term" value="F:metal ion binding"/>
    <property type="evidence" value="ECO:0007669"/>
    <property type="project" value="UniProtKB-KW"/>
</dbReference>
<evidence type="ECO:0000256" key="5">
    <source>
        <dbReference type="ARBA" id="ARBA00023049"/>
    </source>
</evidence>
<name>A0A016ASD6_BACFG</name>
<evidence type="ECO:0000256" key="3">
    <source>
        <dbReference type="ARBA" id="ARBA00022801"/>
    </source>
</evidence>
<gene>
    <name evidence="7" type="ORF">M136_5036</name>
</gene>
<dbReference type="InterPro" id="IPR020891">
    <property type="entry name" value="UPF0758_CS"/>
</dbReference>
<keyword evidence="3" id="KW-0378">Hydrolase</keyword>
<evidence type="ECO:0000313" key="8">
    <source>
        <dbReference type="Proteomes" id="UP000022082"/>
    </source>
</evidence>
<dbReference type="InterPro" id="IPR037518">
    <property type="entry name" value="MPN"/>
</dbReference>
<keyword evidence="4" id="KW-0862">Zinc</keyword>
<evidence type="ECO:0000256" key="2">
    <source>
        <dbReference type="ARBA" id="ARBA00022723"/>
    </source>
</evidence>
<comment type="caution">
    <text evidence="7">The sequence shown here is derived from an EMBL/GenBank/DDBJ whole genome shotgun (WGS) entry which is preliminary data.</text>
</comment>
<organism evidence="7 8">
    <name type="scientific">Bacteroides fragilis str. S36L11</name>
    <dbReference type="NCBI Taxonomy" id="1339327"/>
    <lineage>
        <taxon>Bacteria</taxon>
        <taxon>Pseudomonadati</taxon>
        <taxon>Bacteroidota</taxon>
        <taxon>Bacteroidia</taxon>
        <taxon>Bacteroidales</taxon>
        <taxon>Bacteroidaceae</taxon>
        <taxon>Bacteroides</taxon>
    </lineage>
</organism>
<dbReference type="Proteomes" id="UP000022082">
    <property type="component" value="Unassembled WGS sequence"/>
</dbReference>
<accession>A0A016ASD6</accession>
<dbReference type="PATRIC" id="fig|1339327.3.peg.296"/>
<dbReference type="Pfam" id="PF04002">
    <property type="entry name" value="RadC"/>
    <property type="match status" value="1"/>
</dbReference>
<dbReference type="InterPro" id="IPR001405">
    <property type="entry name" value="UPF0758"/>
</dbReference>
<feature type="domain" description="MPN" evidence="6">
    <location>
        <begin position="95"/>
        <end position="217"/>
    </location>
</feature>
<keyword evidence="2" id="KW-0479">Metal-binding</keyword>
<evidence type="ECO:0000256" key="4">
    <source>
        <dbReference type="ARBA" id="ARBA00022833"/>
    </source>
</evidence>
<dbReference type="PANTHER" id="PTHR30471">
    <property type="entry name" value="DNA REPAIR PROTEIN RADC"/>
    <property type="match status" value="1"/>
</dbReference>
<dbReference type="InterPro" id="IPR025657">
    <property type="entry name" value="RadC_JAB"/>
</dbReference>
<reference evidence="7 8" key="1">
    <citation type="submission" date="2014-02" db="EMBL/GenBank/DDBJ databases">
        <authorList>
            <person name="Sears C."/>
            <person name="Carroll K."/>
            <person name="Sack B.R."/>
            <person name="Qadri F."/>
            <person name="Myers L.L."/>
            <person name="Chung G.-T."/>
            <person name="Escheverria P."/>
            <person name="Fraser C.M."/>
            <person name="Sadzewicz L."/>
            <person name="Shefchek K.A."/>
            <person name="Tallon L."/>
            <person name="Das S.P."/>
            <person name="Daugherty S."/>
            <person name="Mongodin E.F."/>
        </authorList>
    </citation>
    <scope>NUCLEOTIDE SEQUENCE [LARGE SCALE GENOMIC DNA]</scope>
    <source>
        <strain evidence="7 8">S36L11</strain>
    </source>
</reference>
<dbReference type="CDD" id="cd08071">
    <property type="entry name" value="MPN_DUF2466"/>
    <property type="match status" value="1"/>
</dbReference>
<dbReference type="Gene3D" id="3.40.140.10">
    <property type="entry name" value="Cytidine Deaminase, domain 2"/>
    <property type="match status" value="1"/>
</dbReference>
<dbReference type="EMBL" id="JGDJ01000062">
    <property type="protein sequence ID" value="EXZ31176.1"/>
    <property type="molecule type" value="Genomic_DNA"/>
</dbReference>
<dbReference type="GO" id="GO:0008237">
    <property type="term" value="F:metallopeptidase activity"/>
    <property type="evidence" value="ECO:0007669"/>
    <property type="project" value="UniProtKB-KW"/>
</dbReference>
<sequence length="220" mass="25052">MFASINLLIFGSMKTKRTVFEVNDVYRVMENSELIYTLTNSEKLKREEYKYEQMEIEGLCLSDVLETLTPSRKKVAYAAIELYKRLKEGQVESPALLSSNNVYKMMHPVLCDIATEEMWVLLLNSSSKLIRKVRISCGGINTAPVDIRVIMKQALYYNAVSFIMVHNHPSGARKPSSADDRLTEAVKKAAETLDIRLVDHVIVAGNNYYSYADEGRLQNR</sequence>
<evidence type="ECO:0000313" key="7">
    <source>
        <dbReference type="EMBL" id="EXZ31176.1"/>
    </source>
</evidence>
<dbReference type="PANTHER" id="PTHR30471:SF3">
    <property type="entry name" value="UPF0758 PROTEIN YEES-RELATED"/>
    <property type="match status" value="1"/>
</dbReference>
<keyword evidence="1" id="KW-0645">Protease</keyword>
<dbReference type="AlphaFoldDB" id="A0A016ASD6"/>
<evidence type="ECO:0000256" key="1">
    <source>
        <dbReference type="ARBA" id="ARBA00022670"/>
    </source>
</evidence>
<evidence type="ECO:0000259" key="6">
    <source>
        <dbReference type="PROSITE" id="PS50249"/>
    </source>
</evidence>
<protein>
    <submittedName>
        <fullName evidence="7">RadC-like JAB domain protein</fullName>
    </submittedName>
</protein>
<dbReference type="PROSITE" id="PS01302">
    <property type="entry name" value="UPF0758"/>
    <property type="match status" value="1"/>
</dbReference>
<dbReference type="SUPFAM" id="SSF102712">
    <property type="entry name" value="JAB1/MPN domain"/>
    <property type="match status" value="1"/>
</dbReference>
<proteinExistence type="predicted"/>
<keyword evidence="5" id="KW-0482">Metalloprotease</keyword>
<dbReference type="PROSITE" id="PS50249">
    <property type="entry name" value="MPN"/>
    <property type="match status" value="1"/>
</dbReference>
<dbReference type="GO" id="GO:0006508">
    <property type="term" value="P:proteolysis"/>
    <property type="evidence" value="ECO:0007669"/>
    <property type="project" value="UniProtKB-KW"/>
</dbReference>